<dbReference type="Gene3D" id="2.120.10.80">
    <property type="entry name" value="Kelch-type beta propeller"/>
    <property type="match status" value="1"/>
</dbReference>
<dbReference type="SUPFAM" id="SSF117281">
    <property type="entry name" value="Kelch motif"/>
    <property type="match status" value="1"/>
</dbReference>
<dbReference type="Gene3D" id="1.25.40.420">
    <property type="match status" value="1"/>
</dbReference>
<reference evidence="4" key="2">
    <citation type="submission" date="2025-09" db="UniProtKB">
        <authorList>
            <consortium name="Ensembl"/>
        </authorList>
    </citation>
    <scope>IDENTIFICATION</scope>
</reference>
<sequence>MDETSCLDILALAEAYSLEDLGRRAEDYALAHFQRVAEGEKFKNLPCVHLQRLLERDALNADSELAVFRAVVNWVEDDEDRRLSHLSRLMQSIRFALMRPEELQEVQDCKLLLRSSGGKTTLETVKNLLHGDRRTSDCKPRTPNQVLVLVGGDCVNENFERREPNLCLWFAQCFMRGEGLIRTIEWRPLAHLPEPPRFRHCVCVLNNTLYIIGGRKYYGALDILKTALRLCHPLDNALCGHAAAVLNGEMFVSGGCDSRLRCCPCLWIYDPVHGCSERSPMAAGAGRAGHVMLVSGQRLVVAGGLQPVWAGFGDQLQCESYDPVHDSWTSFPMLPRPHLSPAAAALDGQLYVLGGSSANSARDTPWVHRYDPQTKCWDKLGAMPRPYADLAACALQLPDSLKS</sequence>
<dbReference type="Proteomes" id="UP000472262">
    <property type="component" value="Unassembled WGS sequence"/>
</dbReference>
<evidence type="ECO:0000313" key="4">
    <source>
        <dbReference type="Ensembl" id="ENSSGRP00000050934.1"/>
    </source>
</evidence>
<evidence type="ECO:0000259" key="3">
    <source>
        <dbReference type="SMART" id="SM00875"/>
    </source>
</evidence>
<reference evidence="4" key="1">
    <citation type="submission" date="2025-08" db="UniProtKB">
        <authorList>
            <consortium name="Ensembl"/>
        </authorList>
    </citation>
    <scope>IDENTIFICATION</scope>
</reference>
<name>A0A672NMP9_SINGR</name>
<dbReference type="FunFam" id="1.25.40.420:FF:000001">
    <property type="entry name" value="Kelch-like family member 12"/>
    <property type="match status" value="1"/>
</dbReference>
<accession>A0A672NMP9</accession>
<dbReference type="InterPro" id="IPR011705">
    <property type="entry name" value="BACK"/>
</dbReference>
<keyword evidence="5" id="KW-1185">Reference proteome</keyword>
<dbReference type="InterPro" id="IPR006652">
    <property type="entry name" value="Kelch_1"/>
</dbReference>
<protein>
    <submittedName>
        <fullName evidence="4">Kelch-like protein 33</fullName>
    </submittedName>
</protein>
<dbReference type="Ensembl" id="ENSSGRT00000054408.1">
    <property type="protein sequence ID" value="ENSSGRP00000050934.1"/>
    <property type="gene ID" value="ENSSGRG00000026964.1"/>
</dbReference>
<dbReference type="Pfam" id="PF01344">
    <property type="entry name" value="Kelch_1"/>
    <property type="match status" value="2"/>
</dbReference>
<keyword evidence="1" id="KW-0880">Kelch repeat</keyword>
<evidence type="ECO:0000256" key="2">
    <source>
        <dbReference type="ARBA" id="ARBA00022737"/>
    </source>
</evidence>
<keyword evidence="2" id="KW-0677">Repeat</keyword>
<dbReference type="AlphaFoldDB" id="A0A672NMP9"/>
<organism evidence="4 5">
    <name type="scientific">Sinocyclocheilus grahami</name>
    <name type="common">Dianchi golden-line fish</name>
    <name type="synonym">Barbus grahami</name>
    <dbReference type="NCBI Taxonomy" id="75366"/>
    <lineage>
        <taxon>Eukaryota</taxon>
        <taxon>Metazoa</taxon>
        <taxon>Chordata</taxon>
        <taxon>Craniata</taxon>
        <taxon>Vertebrata</taxon>
        <taxon>Euteleostomi</taxon>
        <taxon>Actinopterygii</taxon>
        <taxon>Neopterygii</taxon>
        <taxon>Teleostei</taxon>
        <taxon>Ostariophysi</taxon>
        <taxon>Cypriniformes</taxon>
        <taxon>Cyprinidae</taxon>
        <taxon>Cyprininae</taxon>
        <taxon>Sinocyclocheilus</taxon>
    </lineage>
</organism>
<proteinExistence type="predicted"/>
<evidence type="ECO:0000313" key="5">
    <source>
        <dbReference type="Proteomes" id="UP000472262"/>
    </source>
</evidence>
<dbReference type="Pfam" id="PF07707">
    <property type="entry name" value="BACK"/>
    <property type="match status" value="1"/>
</dbReference>
<gene>
    <name evidence="4" type="primary">LOC107566610</name>
</gene>
<dbReference type="InterPro" id="IPR015915">
    <property type="entry name" value="Kelch-typ_b-propeller"/>
</dbReference>
<evidence type="ECO:0000256" key="1">
    <source>
        <dbReference type="ARBA" id="ARBA00022441"/>
    </source>
</evidence>
<dbReference type="SMART" id="SM00875">
    <property type="entry name" value="BACK"/>
    <property type="match status" value="1"/>
</dbReference>
<feature type="domain" description="BACK" evidence="3">
    <location>
        <begin position="6"/>
        <end position="107"/>
    </location>
</feature>
<dbReference type="SMART" id="SM00612">
    <property type="entry name" value="Kelch"/>
    <property type="match status" value="2"/>
</dbReference>
<dbReference type="PANTHER" id="PTHR45632">
    <property type="entry name" value="LD33804P"/>
    <property type="match status" value="1"/>
</dbReference>
<dbReference type="PANTHER" id="PTHR45632:SF14">
    <property type="entry name" value="KELCH-LIKE PROTEIN 33"/>
    <property type="match status" value="1"/>
</dbReference>